<dbReference type="Pfam" id="PF05448">
    <property type="entry name" value="AXE1"/>
    <property type="match status" value="1"/>
</dbReference>
<name>A0A4R0MPI5_9SPHI</name>
<dbReference type="GO" id="GO:0052689">
    <property type="term" value="F:carboxylic ester hydrolase activity"/>
    <property type="evidence" value="ECO:0007669"/>
    <property type="project" value="TreeGrafter"/>
</dbReference>
<feature type="active site" description="Charge relay system" evidence="1">
    <location>
        <position position="410"/>
    </location>
</feature>
<dbReference type="Gene3D" id="3.40.50.1820">
    <property type="entry name" value="alpha/beta hydrolase"/>
    <property type="match status" value="1"/>
</dbReference>
<feature type="active site" description="Charge relay system" evidence="1">
    <location>
        <position position="381"/>
    </location>
</feature>
<dbReference type="EMBL" id="SJSK01000005">
    <property type="protein sequence ID" value="TCC88720.1"/>
    <property type="molecule type" value="Genomic_DNA"/>
</dbReference>
<gene>
    <name evidence="3" type="ORF">EZ428_18970</name>
</gene>
<dbReference type="PANTHER" id="PTHR40111">
    <property type="entry name" value="CEPHALOSPORIN-C DEACETYLASE"/>
    <property type="match status" value="1"/>
</dbReference>
<proteinExistence type="predicted"/>
<protein>
    <submittedName>
        <fullName evidence="3">Acetylxylan esterase</fullName>
    </submittedName>
</protein>
<dbReference type="Proteomes" id="UP000292884">
    <property type="component" value="Unassembled WGS sequence"/>
</dbReference>
<evidence type="ECO:0000313" key="3">
    <source>
        <dbReference type="EMBL" id="TCC88720.1"/>
    </source>
</evidence>
<evidence type="ECO:0000259" key="2">
    <source>
        <dbReference type="Pfam" id="PF05448"/>
    </source>
</evidence>
<dbReference type="InterPro" id="IPR029058">
    <property type="entry name" value="AB_hydrolase_fold"/>
</dbReference>
<organism evidence="3 4">
    <name type="scientific">Pedobacter frigiditerrae</name>
    <dbReference type="NCBI Taxonomy" id="2530452"/>
    <lineage>
        <taxon>Bacteria</taxon>
        <taxon>Pseudomonadati</taxon>
        <taxon>Bacteroidota</taxon>
        <taxon>Sphingobacteriia</taxon>
        <taxon>Sphingobacteriales</taxon>
        <taxon>Sphingobacteriaceae</taxon>
        <taxon>Pedobacter</taxon>
    </lineage>
</organism>
<dbReference type="AlphaFoldDB" id="A0A4R0MPI5"/>
<dbReference type="GO" id="GO:0005976">
    <property type="term" value="P:polysaccharide metabolic process"/>
    <property type="evidence" value="ECO:0007669"/>
    <property type="project" value="TreeGrafter"/>
</dbReference>
<accession>A0A4R0MPI5</accession>
<evidence type="ECO:0000256" key="1">
    <source>
        <dbReference type="PIRSR" id="PIRSR639069-1"/>
    </source>
</evidence>
<comment type="caution">
    <text evidence="3">The sequence shown here is derived from an EMBL/GenBank/DDBJ whole genome shotgun (WGS) entry which is preliminary data.</text>
</comment>
<dbReference type="RefSeq" id="WP_131554774.1">
    <property type="nucleotide sequence ID" value="NZ_SJSK01000005.1"/>
</dbReference>
<reference evidence="3 4" key="1">
    <citation type="submission" date="2019-02" db="EMBL/GenBank/DDBJ databases">
        <title>Pedobacter sp. RP-1-13 sp. nov., isolated from Arctic soil.</title>
        <authorList>
            <person name="Dahal R.H."/>
        </authorList>
    </citation>
    <scope>NUCLEOTIDE SEQUENCE [LARGE SCALE GENOMIC DNA]</scope>
    <source>
        <strain evidence="3 4">RP-1-13</strain>
    </source>
</reference>
<dbReference type="OrthoDB" id="3668964at2"/>
<feature type="domain" description="Acetyl xylan esterase" evidence="2">
    <location>
        <begin position="129"/>
        <end position="423"/>
    </location>
</feature>
<feature type="active site" description="Nucleophile" evidence="1">
    <location>
        <position position="296"/>
    </location>
</feature>
<dbReference type="InterPro" id="IPR039069">
    <property type="entry name" value="CE7"/>
</dbReference>
<keyword evidence="4" id="KW-1185">Reference proteome</keyword>
<dbReference type="PANTHER" id="PTHR40111:SF1">
    <property type="entry name" value="CEPHALOSPORIN-C DEACETYLASE"/>
    <property type="match status" value="1"/>
</dbReference>
<dbReference type="InterPro" id="IPR008391">
    <property type="entry name" value="AXE1_dom"/>
</dbReference>
<sequence length="438" mass="49076">MNRILFIMIFASIRLTCFAQIPPEKLIKVTISPDHADWIYKVGEKVKFVVKVTRFNVPVRDLKLDYQIGQERLEPTVKKTGIPFLGNMELDGGTLREPGFLRCIVTAEVNGVKYKGLATVGFEPERIKAVAELPADFSKFWDQGKKELSDYPLDAKMVLIPERCTEKASVFQVNIQGYGKGSRVYGILCIPTKPGKYPALLKVPGAGIRPYAGDIALAEKGMITLEIGIHGIPVDMQPNVYASLAGGALNNYQNFNLDDKNKFYYKRVYLNCLRANDFLVSLSQFNGKDLGVTGGSQGGALSVVTAALDNRVTCLAAMYPALSDLTATFKKRAAGWPQYFESYNYEFNNKKDKISTCGYYDVANFAQLIKVPGFFTWGFNDEVCPPTSMYAAYNNISSIKILKPFPDTGHWAYGEQYETLNNWLFSNFQMEQTANYRF</sequence>
<evidence type="ECO:0000313" key="4">
    <source>
        <dbReference type="Proteomes" id="UP000292884"/>
    </source>
</evidence>
<dbReference type="SUPFAM" id="SSF53474">
    <property type="entry name" value="alpha/beta-Hydrolases"/>
    <property type="match status" value="1"/>
</dbReference>